<dbReference type="AlphaFoldDB" id="A0A9Q0RM34"/>
<dbReference type="EMBL" id="JAPWDV010000002">
    <property type="protein sequence ID" value="KAJ6219369.1"/>
    <property type="molecule type" value="Genomic_DNA"/>
</dbReference>
<sequence>MDRANITGYGSHKEKTLFGFDFTFIHSFVGDQSSVRPFSLFLHFDANTHTHIHTFRENSLSKRKVKKNTTSSVFKLVMMYKLTSGWFLFCCLLPWSSMVNGQFSLSNALTGGGSSESGSSYPRIKLAGPLGQLIGGQGISLNSGLGQVLSSIISGAASGSSSNSNSGGPLSQLATAASTQYINAIRALPFGQFGLGGNGQSSGGPPQSPSHQPGHHGGPPGGPYNGPMYPGLSNSMNFMNDASMGPYGGQNFDAGAHFGPNSFPQFSPDNYFGGMNGVGPNGPHGQFGGYGNHGPPSGPLSSSALYSSGPNYGGHHGAGHHYQSDK</sequence>
<feature type="compositionally biased region" description="Low complexity" evidence="1">
    <location>
        <begin position="293"/>
        <end position="310"/>
    </location>
</feature>
<feature type="transmembrane region" description="Helical" evidence="2">
    <location>
        <begin position="73"/>
        <end position="95"/>
    </location>
</feature>
<feature type="region of interest" description="Disordered" evidence="1">
    <location>
        <begin position="194"/>
        <end position="229"/>
    </location>
</feature>
<keyword evidence="4" id="KW-1185">Reference proteome</keyword>
<comment type="caution">
    <text evidence="3">The sequence shown here is derived from an EMBL/GenBank/DDBJ whole genome shotgun (WGS) entry which is preliminary data.</text>
</comment>
<keyword evidence="2" id="KW-1133">Transmembrane helix</keyword>
<proteinExistence type="predicted"/>
<gene>
    <name evidence="3" type="ORF">RDWZM_005181</name>
</gene>
<feature type="region of interest" description="Disordered" evidence="1">
    <location>
        <begin position="274"/>
        <end position="326"/>
    </location>
</feature>
<dbReference type="Proteomes" id="UP001142055">
    <property type="component" value="Chromosome 2"/>
</dbReference>
<organism evidence="3 4">
    <name type="scientific">Blomia tropicalis</name>
    <name type="common">Mite</name>
    <dbReference type="NCBI Taxonomy" id="40697"/>
    <lineage>
        <taxon>Eukaryota</taxon>
        <taxon>Metazoa</taxon>
        <taxon>Ecdysozoa</taxon>
        <taxon>Arthropoda</taxon>
        <taxon>Chelicerata</taxon>
        <taxon>Arachnida</taxon>
        <taxon>Acari</taxon>
        <taxon>Acariformes</taxon>
        <taxon>Sarcoptiformes</taxon>
        <taxon>Astigmata</taxon>
        <taxon>Glycyphagoidea</taxon>
        <taxon>Echimyopodidae</taxon>
        <taxon>Blomia</taxon>
    </lineage>
</organism>
<reference evidence="3" key="1">
    <citation type="submission" date="2022-12" db="EMBL/GenBank/DDBJ databases">
        <title>Genome assemblies of Blomia tropicalis.</title>
        <authorList>
            <person name="Cui Y."/>
        </authorList>
    </citation>
    <scope>NUCLEOTIDE SEQUENCE</scope>
    <source>
        <tissue evidence="3">Adult mites</tissue>
    </source>
</reference>
<evidence type="ECO:0000256" key="2">
    <source>
        <dbReference type="SAM" id="Phobius"/>
    </source>
</evidence>
<accession>A0A9Q0RM34</accession>
<keyword evidence="2" id="KW-0812">Transmembrane</keyword>
<feature type="compositionally biased region" description="Gly residues" evidence="1">
    <location>
        <begin position="274"/>
        <end position="292"/>
    </location>
</feature>
<protein>
    <submittedName>
        <fullName evidence="3">Uncharacterized protein</fullName>
    </submittedName>
</protein>
<keyword evidence="2" id="KW-0472">Membrane</keyword>
<evidence type="ECO:0000313" key="3">
    <source>
        <dbReference type="EMBL" id="KAJ6219369.1"/>
    </source>
</evidence>
<evidence type="ECO:0000313" key="4">
    <source>
        <dbReference type="Proteomes" id="UP001142055"/>
    </source>
</evidence>
<dbReference type="OMA" id="MICRHDI"/>
<feature type="compositionally biased region" description="Low complexity" evidence="1">
    <location>
        <begin position="203"/>
        <end position="212"/>
    </location>
</feature>
<evidence type="ECO:0000256" key="1">
    <source>
        <dbReference type="SAM" id="MobiDB-lite"/>
    </source>
</evidence>
<name>A0A9Q0RM34_BLOTA</name>